<name>A0ABY5MGB4_9HYPH</name>
<sequence>MNDIPAGERWAGSPAQPMRQAFRELTALRRLAEGTRKGK</sequence>
<accession>A0ABY5MGB4</accession>
<dbReference type="EMBL" id="CP030941">
    <property type="protein sequence ID" value="UUP15792.1"/>
    <property type="molecule type" value="Genomic_DNA"/>
</dbReference>
<proteinExistence type="predicted"/>
<keyword evidence="2" id="KW-1185">Reference proteome</keyword>
<dbReference type="InterPro" id="IPR011004">
    <property type="entry name" value="Trimer_LpxA-like_sf"/>
</dbReference>
<gene>
    <name evidence="1" type="ORF">NTH_00231</name>
</gene>
<protein>
    <submittedName>
        <fullName evidence="1">Uncharacterized protein</fullName>
    </submittedName>
</protein>
<dbReference type="Proteomes" id="UP001342418">
    <property type="component" value="Chromosome"/>
</dbReference>
<organism evidence="1 2">
    <name type="scientific">Nitratireductor thuwali</name>
    <dbReference type="NCBI Taxonomy" id="2267699"/>
    <lineage>
        <taxon>Bacteria</taxon>
        <taxon>Pseudomonadati</taxon>
        <taxon>Pseudomonadota</taxon>
        <taxon>Alphaproteobacteria</taxon>
        <taxon>Hyphomicrobiales</taxon>
        <taxon>Phyllobacteriaceae</taxon>
        <taxon>Nitratireductor</taxon>
    </lineage>
</organism>
<reference evidence="1 2" key="1">
    <citation type="submission" date="2018-07" db="EMBL/GenBank/DDBJ databases">
        <title>Genome sequence of Nitratireductor thuwali#1536.</title>
        <authorList>
            <person name="Michoud G."/>
            <person name="Merlino G."/>
            <person name="Sefrji F.O."/>
            <person name="Daffonchio D."/>
        </authorList>
    </citation>
    <scope>NUCLEOTIDE SEQUENCE [LARGE SCALE GENOMIC DNA]</scope>
    <source>
        <strain evidence="2">Nit1536</strain>
    </source>
</reference>
<evidence type="ECO:0000313" key="1">
    <source>
        <dbReference type="EMBL" id="UUP15792.1"/>
    </source>
</evidence>
<evidence type="ECO:0000313" key="2">
    <source>
        <dbReference type="Proteomes" id="UP001342418"/>
    </source>
</evidence>
<dbReference type="SUPFAM" id="SSF51161">
    <property type="entry name" value="Trimeric LpxA-like enzymes"/>
    <property type="match status" value="1"/>
</dbReference>